<evidence type="ECO:0000256" key="6">
    <source>
        <dbReference type="SAM" id="Phobius"/>
    </source>
</evidence>
<dbReference type="RefSeq" id="WP_046147121.1">
    <property type="nucleotide sequence ID" value="NZ_KQ033913.1"/>
</dbReference>
<proteinExistence type="predicted"/>
<dbReference type="Pfam" id="PF12704">
    <property type="entry name" value="MacB_PCD"/>
    <property type="match status" value="1"/>
</dbReference>
<gene>
    <name evidence="9" type="ORF">HMPREF1535_03853</name>
</gene>
<evidence type="ECO:0000256" key="1">
    <source>
        <dbReference type="ARBA" id="ARBA00004651"/>
    </source>
</evidence>
<dbReference type="InterPro" id="IPR003838">
    <property type="entry name" value="ABC3_permease_C"/>
</dbReference>
<dbReference type="PANTHER" id="PTHR30572">
    <property type="entry name" value="MEMBRANE COMPONENT OF TRANSPORTER-RELATED"/>
    <property type="match status" value="1"/>
</dbReference>
<feature type="transmembrane region" description="Helical" evidence="6">
    <location>
        <begin position="20"/>
        <end position="40"/>
    </location>
</feature>
<feature type="domain" description="MacB-like periplasmic core" evidence="8">
    <location>
        <begin position="20"/>
        <end position="231"/>
    </location>
</feature>
<dbReference type="InterPro" id="IPR025857">
    <property type="entry name" value="MacB_PCD"/>
</dbReference>
<evidence type="ECO:0000313" key="9">
    <source>
        <dbReference type="EMBL" id="KKB48625.1"/>
    </source>
</evidence>
<keyword evidence="2" id="KW-1003">Cell membrane</keyword>
<evidence type="ECO:0000256" key="3">
    <source>
        <dbReference type="ARBA" id="ARBA00022692"/>
    </source>
</evidence>
<keyword evidence="5 6" id="KW-0472">Membrane</keyword>
<evidence type="ECO:0008006" key="11">
    <source>
        <dbReference type="Google" id="ProtNLM"/>
    </source>
</evidence>
<evidence type="ECO:0000256" key="5">
    <source>
        <dbReference type="ARBA" id="ARBA00023136"/>
    </source>
</evidence>
<dbReference type="STRING" id="927665.HMPREF1535_03853"/>
<keyword evidence="3 6" id="KW-0812">Transmembrane</keyword>
<dbReference type="PATRIC" id="fig|927665.4.peg.3960"/>
<dbReference type="HOGENOM" id="CLU_008713_2_0_10"/>
<keyword evidence="4 6" id="KW-1133">Transmembrane helix</keyword>
<sequence length="770" mass="86822">MHAIYRNFISVLRFNKTAAILNIMGLAIAYIVFATIYAQVDFANKFDRFHPQVDHIYRVDCKTPASVWSVHSRLLIDAFVSTSPYIQKSTLINPFIGECYFTTDVNGNQTGFKETVQTCSPDITGIFDFVFREGTPDCLKQPEMCLIPESLARRIFGSISVAGKQLTAEGNIWTKDRKSLTVGGVYKDFPENSQLANAVYTAVSPSYQYESWDDYTYVCYILVTPGADKKEICSAFARCFNVEDAPDYKEAEVKLTNLADIYYEPVTSQMKFIKSGKKENMNRMLMVAFLVALIAMINYINYSVALIPYRIKSINIRKIAGASVARLRCAQLFESVVISLVACLPAVLLNLSLDIPVLLRLVSLSLAVGFIAGIYPAVSATSISMQMALKGSYGLSPKGLALRKMLIGIQYIISFTLVILAFVIYQQNRYMESRSFGYGKNRIAVVVLNGKTVGKIDLFTNELKKYSGIEDVAFSSAKVGAEELYRGGGAEKNNEMMYFHYLNVSPNFLSVMDIPVMEGRCPRQEDRQSKDLLFVFNRKAKEEYGLEVGDRLITYWKDKGMVIGITDELKINSLRTGAYPLAFVINEKNAGMPVACIKIRQGADMEKATEHIRQTFKEIDPAYPVEIEYYETIIRQLYRDEIRTGRIVSASCLASVLISLSGILGLVLFETQYRRREIAIRKVLGATVKDVLYRFNRTYLMVLIVSFVISVPVSIYFAGEWLKNFAYKVPLDWMVYVVSFFSILLLTVFVVTLQTWRTANENPVNSLSVN</sequence>
<evidence type="ECO:0000256" key="4">
    <source>
        <dbReference type="ARBA" id="ARBA00022989"/>
    </source>
</evidence>
<feature type="transmembrane region" description="Helical" evidence="6">
    <location>
        <begin position="357"/>
        <end position="384"/>
    </location>
</feature>
<dbReference type="EMBL" id="AQHV01000021">
    <property type="protein sequence ID" value="KKB48625.1"/>
    <property type="molecule type" value="Genomic_DNA"/>
</dbReference>
<evidence type="ECO:0000313" key="10">
    <source>
        <dbReference type="Proteomes" id="UP000033047"/>
    </source>
</evidence>
<protein>
    <recommendedName>
        <fullName evidence="11">ABC3 transporter permease protein domain-containing protein</fullName>
    </recommendedName>
</protein>
<evidence type="ECO:0000259" key="8">
    <source>
        <dbReference type="Pfam" id="PF12704"/>
    </source>
</evidence>
<feature type="transmembrane region" description="Helical" evidence="6">
    <location>
        <begin position="733"/>
        <end position="753"/>
    </location>
</feature>
<feature type="transmembrane region" description="Helical" evidence="6">
    <location>
        <begin position="284"/>
        <end position="311"/>
    </location>
</feature>
<comment type="caution">
    <text evidence="9">The sequence shown here is derived from an EMBL/GenBank/DDBJ whole genome shotgun (WGS) entry which is preliminary data.</text>
</comment>
<dbReference type="Pfam" id="PF02687">
    <property type="entry name" value="FtsX"/>
    <property type="match status" value="1"/>
</dbReference>
<dbReference type="GO" id="GO:0022857">
    <property type="term" value="F:transmembrane transporter activity"/>
    <property type="evidence" value="ECO:0007669"/>
    <property type="project" value="TreeGrafter"/>
</dbReference>
<dbReference type="AlphaFoldDB" id="A0A0F5ITM7"/>
<feature type="transmembrane region" description="Helical" evidence="6">
    <location>
        <begin position="647"/>
        <end position="669"/>
    </location>
</feature>
<dbReference type="PANTHER" id="PTHR30572:SF18">
    <property type="entry name" value="ABC-TYPE MACROLIDE FAMILY EXPORT SYSTEM PERMEASE COMPONENT 2"/>
    <property type="match status" value="1"/>
</dbReference>
<feature type="domain" description="ABC3 transporter permease C-terminal" evidence="7">
    <location>
        <begin position="654"/>
        <end position="763"/>
    </location>
</feature>
<reference evidence="9 10" key="1">
    <citation type="submission" date="2013-04" db="EMBL/GenBank/DDBJ databases">
        <title>The Genome Sequence of Parabacteroides goldsteinii DSM 19448.</title>
        <authorList>
            <consortium name="The Broad Institute Genomics Platform"/>
            <person name="Earl A."/>
            <person name="Ward D."/>
            <person name="Feldgarden M."/>
            <person name="Gevers D."/>
            <person name="Martens E."/>
            <person name="Sakamoto M."/>
            <person name="Benno Y."/>
            <person name="Song Y."/>
            <person name="Liu C."/>
            <person name="Lee J."/>
            <person name="Bolanos M."/>
            <person name="Vaisanen M.L."/>
            <person name="Finegold S.M."/>
            <person name="Walker B."/>
            <person name="Young S."/>
            <person name="Zeng Q."/>
            <person name="Gargeya S."/>
            <person name="Fitzgerald M."/>
            <person name="Haas B."/>
            <person name="Abouelleil A."/>
            <person name="Allen A.W."/>
            <person name="Alvarado L."/>
            <person name="Arachchi H.M."/>
            <person name="Berlin A.M."/>
            <person name="Chapman S.B."/>
            <person name="Gainer-Dewar J."/>
            <person name="Goldberg J."/>
            <person name="Griggs A."/>
            <person name="Gujja S."/>
            <person name="Hansen M."/>
            <person name="Howarth C."/>
            <person name="Imamovic A."/>
            <person name="Ireland A."/>
            <person name="Larimer J."/>
            <person name="McCowan C."/>
            <person name="Murphy C."/>
            <person name="Pearson M."/>
            <person name="Poon T.W."/>
            <person name="Priest M."/>
            <person name="Roberts A."/>
            <person name="Saif S."/>
            <person name="Shea T."/>
            <person name="Sisk P."/>
            <person name="Sykes S."/>
            <person name="Wortman J."/>
            <person name="Nusbaum C."/>
            <person name="Birren B."/>
        </authorList>
    </citation>
    <scope>NUCLEOTIDE SEQUENCE [LARGE SCALE GENOMIC DNA]</scope>
    <source>
        <strain evidence="9 10">DSM 19448</strain>
    </source>
</reference>
<name>A0A0F5ITM7_9BACT</name>
<organism evidence="9 10">
    <name type="scientific">Parabacteroides goldsteinii DSM 19448 = WAL 12034</name>
    <dbReference type="NCBI Taxonomy" id="927665"/>
    <lineage>
        <taxon>Bacteria</taxon>
        <taxon>Pseudomonadati</taxon>
        <taxon>Bacteroidota</taxon>
        <taxon>Bacteroidia</taxon>
        <taxon>Bacteroidales</taxon>
        <taxon>Tannerellaceae</taxon>
        <taxon>Parabacteroides</taxon>
    </lineage>
</organism>
<dbReference type="InterPro" id="IPR050250">
    <property type="entry name" value="Macrolide_Exporter_MacB"/>
</dbReference>
<feature type="transmembrane region" description="Helical" evidence="6">
    <location>
        <begin position="405"/>
        <end position="425"/>
    </location>
</feature>
<dbReference type="Proteomes" id="UP000033047">
    <property type="component" value="Unassembled WGS sequence"/>
</dbReference>
<feature type="transmembrane region" description="Helical" evidence="6">
    <location>
        <begin position="699"/>
        <end position="718"/>
    </location>
</feature>
<feature type="transmembrane region" description="Helical" evidence="6">
    <location>
        <begin position="332"/>
        <end position="351"/>
    </location>
</feature>
<evidence type="ECO:0000259" key="7">
    <source>
        <dbReference type="Pfam" id="PF02687"/>
    </source>
</evidence>
<evidence type="ECO:0000256" key="2">
    <source>
        <dbReference type="ARBA" id="ARBA00022475"/>
    </source>
</evidence>
<accession>A0A0F5ITM7</accession>
<comment type="subcellular location">
    <subcellularLocation>
        <location evidence="1">Cell membrane</location>
        <topology evidence="1">Multi-pass membrane protein</topology>
    </subcellularLocation>
</comment>
<dbReference type="GO" id="GO:0005886">
    <property type="term" value="C:plasma membrane"/>
    <property type="evidence" value="ECO:0007669"/>
    <property type="project" value="UniProtKB-SubCell"/>
</dbReference>